<name>A0A077ZYC8_STYLE</name>
<feature type="region of interest" description="Disordered" evidence="2">
    <location>
        <begin position="673"/>
        <end position="703"/>
    </location>
</feature>
<keyword evidence="1" id="KW-0175">Coiled coil</keyword>
<evidence type="ECO:0000313" key="3">
    <source>
        <dbReference type="EMBL" id="CDW74926.1"/>
    </source>
</evidence>
<dbReference type="PANTHER" id="PTHR37473:SF1">
    <property type="entry name" value="EF-HAND DOMAIN-CONTAINING PROTEIN"/>
    <property type="match status" value="1"/>
</dbReference>
<evidence type="ECO:0000256" key="1">
    <source>
        <dbReference type="SAM" id="Coils"/>
    </source>
</evidence>
<protein>
    <submittedName>
        <fullName evidence="3">Uncharacterized protein</fullName>
    </submittedName>
</protein>
<dbReference type="Proteomes" id="UP000039865">
    <property type="component" value="Unassembled WGS sequence"/>
</dbReference>
<feature type="compositionally biased region" description="Polar residues" evidence="2">
    <location>
        <begin position="281"/>
        <end position="291"/>
    </location>
</feature>
<feature type="coiled-coil region" evidence="1">
    <location>
        <begin position="112"/>
        <end position="247"/>
    </location>
</feature>
<accession>A0A077ZYC8</accession>
<evidence type="ECO:0000313" key="4">
    <source>
        <dbReference type="Proteomes" id="UP000039865"/>
    </source>
</evidence>
<feature type="region of interest" description="Disordered" evidence="2">
    <location>
        <begin position="1"/>
        <end position="74"/>
    </location>
</feature>
<feature type="compositionally biased region" description="Low complexity" evidence="2">
    <location>
        <begin position="23"/>
        <end position="35"/>
    </location>
</feature>
<dbReference type="EMBL" id="CCKQ01003783">
    <property type="protein sequence ID" value="CDW74926.1"/>
    <property type="molecule type" value="Genomic_DNA"/>
</dbReference>
<keyword evidence="4" id="KW-1185">Reference proteome</keyword>
<organism evidence="3 4">
    <name type="scientific">Stylonychia lemnae</name>
    <name type="common">Ciliate</name>
    <dbReference type="NCBI Taxonomy" id="5949"/>
    <lineage>
        <taxon>Eukaryota</taxon>
        <taxon>Sar</taxon>
        <taxon>Alveolata</taxon>
        <taxon>Ciliophora</taxon>
        <taxon>Intramacronucleata</taxon>
        <taxon>Spirotrichea</taxon>
        <taxon>Stichotrichia</taxon>
        <taxon>Sporadotrichida</taxon>
        <taxon>Oxytrichidae</taxon>
        <taxon>Stylonychinae</taxon>
        <taxon>Stylonychia</taxon>
    </lineage>
</organism>
<reference evidence="3 4" key="1">
    <citation type="submission" date="2014-06" db="EMBL/GenBank/DDBJ databases">
        <authorList>
            <person name="Swart Estienne"/>
        </authorList>
    </citation>
    <scope>NUCLEOTIDE SEQUENCE [LARGE SCALE GENOMIC DNA]</scope>
    <source>
        <strain evidence="3 4">130c</strain>
    </source>
</reference>
<feature type="coiled-coil region" evidence="1">
    <location>
        <begin position="577"/>
        <end position="647"/>
    </location>
</feature>
<evidence type="ECO:0000256" key="2">
    <source>
        <dbReference type="SAM" id="MobiDB-lite"/>
    </source>
</evidence>
<feature type="region of interest" description="Disordered" evidence="2">
    <location>
        <begin position="305"/>
        <end position="357"/>
    </location>
</feature>
<dbReference type="AlphaFoldDB" id="A0A077ZYC8"/>
<dbReference type="InParanoid" id="A0A077ZYC8"/>
<sequence>MQQQNNQNYEDENQSPMREGEQYDSYNDQQQNNDSPGQDDEQYEGQGSQDGQGGDTATKKLVGSRQARKKAEEDVQLLQNRIQLLKMEEKKAWKKIEETKKKAKEIMHVKNRNQEQTKFKELRAQEKELEERLMAERNQNMKNQIKETIQLTKQQQQKKVQEDAERLKIEKREQLQLLEMQKQQEQLKNANMKQMIKIQEQEVEEKKRRDYAEKKAKTRQELQQKIIAENQRRLQIEKAAYEDLEGALNGQMSPDQFMQSNTGRDFSPVKNFGSDQKGIRPQTSGGSSAQQYSIKMNKSYVENQSMSQLEKYKSERPNQSVLTHSHGRENSLPTLNKQDVHTKPTYDSPGKTMQNNIRSMTQIKQRPGIGDDMERALSEKLVMLSGISKIVNVQQDGGSTINSTGKRRVHQDGVYMLDSHLGMKDSHNKVYTFVIVDNFQMTIMENRIKRLMFEEERARKLQNLAKQKADQMLEARDRHQKVVKYFLKYFQELFDKFKYYDDRMMTIQQQREKNLQDKYIRKDNINKVKEDLYTRNHSNKREIHEIKQIIVEQRSKFQEEDMSIKKQKKFDILNHKNVHLSKKINNLEQHHNQLKQKYSSKLMEKQISADEANEKIKRYEQVEMALIERLKNTHSKQQLAYKDLEKIVHDGYGYYLNSFKEKREKHAKVYQNQSLNSRNENTASTSYLTAPTTNNSRLNTDLTPNISISQQQIQL</sequence>
<proteinExistence type="predicted"/>
<feature type="region of interest" description="Disordered" evidence="2">
    <location>
        <begin position="257"/>
        <end position="291"/>
    </location>
</feature>
<gene>
    <name evidence="3" type="primary">Contig9433.g10094</name>
    <name evidence="3" type="ORF">STYLEM_3910</name>
</gene>
<dbReference type="PANTHER" id="PTHR37473">
    <property type="entry name" value="EF-HAND DOMAIN-CONTAINING PROTEIN"/>
    <property type="match status" value="1"/>
</dbReference>
<feature type="coiled-coil region" evidence="1">
    <location>
        <begin position="451"/>
        <end position="478"/>
    </location>
</feature>